<dbReference type="OrthoDB" id="2920843at2759"/>
<evidence type="ECO:0000313" key="3">
    <source>
        <dbReference type="EMBL" id="KIJ58179.1"/>
    </source>
</evidence>
<keyword evidence="1" id="KW-0863">Zinc-finger</keyword>
<dbReference type="EMBL" id="KN839973">
    <property type="protein sequence ID" value="KIJ58179.1"/>
    <property type="molecule type" value="Genomic_DNA"/>
</dbReference>
<reference evidence="3 4" key="1">
    <citation type="submission" date="2014-04" db="EMBL/GenBank/DDBJ databases">
        <title>Evolutionary Origins and Diversification of the Mycorrhizal Mutualists.</title>
        <authorList>
            <consortium name="DOE Joint Genome Institute"/>
            <consortium name="Mycorrhizal Genomics Consortium"/>
            <person name="Kohler A."/>
            <person name="Kuo A."/>
            <person name="Nagy L.G."/>
            <person name="Floudas D."/>
            <person name="Copeland A."/>
            <person name="Barry K.W."/>
            <person name="Cichocki N."/>
            <person name="Veneault-Fourrey C."/>
            <person name="LaButti K."/>
            <person name="Lindquist E.A."/>
            <person name="Lipzen A."/>
            <person name="Lundell T."/>
            <person name="Morin E."/>
            <person name="Murat C."/>
            <person name="Riley R."/>
            <person name="Ohm R."/>
            <person name="Sun H."/>
            <person name="Tunlid A."/>
            <person name="Henrissat B."/>
            <person name="Grigoriev I.V."/>
            <person name="Hibbett D.S."/>
            <person name="Martin F."/>
        </authorList>
    </citation>
    <scope>NUCLEOTIDE SEQUENCE [LARGE SCALE GENOMIC DNA]</scope>
    <source>
        <strain evidence="3 4">MD-312</strain>
    </source>
</reference>
<dbReference type="AlphaFoldDB" id="A0A0C9UYV7"/>
<protein>
    <recommendedName>
        <fullName evidence="2">C3H1-type domain-containing protein</fullName>
    </recommendedName>
</protein>
<keyword evidence="1" id="KW-0862">Zinc</keyword>
<organism evidence="3 4">
    <name type="scientific">Hydnomerulius pinastri MD-312</name>
    <dbReference type="NCBI Taxonomy" id="994086"/>
    <lineage>
        <taxon>Eukaryota</taxon>
        <taxon>Fungi</taxon>
        <taxon>Dikarya</taxon>
        <taxon>Basidiomycota</taxon>
        <taxon>Agaricomycotina</taxon>
        <taxon>Agaricomycetes</taxon>
        <taxon>Agaricomycetidae</taxon>
        <taxon>Boletales</taxon>
        <taxon>Boletales incertae sedis</taxon>
        <taxon>Leucogyrophana</taxon>
    </lineage>
</organism>
<dbReference type="GO" id="GO:0008270">
    <property type="term" value="F:zinc ion binding"/>
    <property type="evidence" value="ECO:0007669"/>
    <property type="project" value="UniProtKB-KW"/>
</dbReference>
<dbReference type="PROSITE" id="PS50103">
    <property type="entry name" value="ZF_C3H1"/>
    <property type="match status" value="1"/>
</dbReference>
<feature type="zinc finger region" description="C3H1-type" evidence="1">
    <location>
        <begin position="135"/>
        <end position="162"/>
    </location>
</feature>
<evidence type="ECO:0000256" key="1">
    <source>
        <dbReference type="PROSITE-ProRule" id="PRU00723"/>
    </source>
</evidence>
<feature type="domain" description="C3H1-type" evidence="2">
    <location>
        <begin position="135"/>
        <end position="162"/>
    </location>
</feature>
<keyword evidence="4" id="KW-1185">Reference proteome</keyword>
<dbReference type="HOGENOM" id="CLU_072839_0_0_1"/>
<evidence type="ECO:0000313" key="4">
    <source>
        <dbReference type="Proteomes" id="UP000053820"/>
    </source>
</evidence>
<proteinExistence type="predicted"/>
<keyword evidence="1" id="KW-0479">Metal-binding</keyword>
<accession>A0A0C9UYV7</accession>
<evidence type="ECO:0000259" key="2">
    <source>
        <dbReference type="PROSITE" id="PS50103"/>
    </source>
</evidence>
<sequence length="252" mass="28303">MPVDNDYATRTVCRDHGRICTKELRGSMSGSFLSACDAKHYTFNCKFSHTIFNANRVIKLGGGNQDFHVKLDYGYGFERYGAYEGWRSGWDVTVNGKGYGSSGSQVKTYDLPKSLLWAESRMGLKHKGDPDVTYEKVQSLCKAHYQGSGCQRADCRYDHDLMDAARIEKLARWCAAGTDNYEYMTLECTATGGRIQWKITMKPDAFKQLRVTDPIARTIPARPFSLEDENLLDLVKRVEGMVGLASSSVVSR</sequence>
<dbReference type="InterPro" id="IPR000571">
    <property type="entry name" value="Znf_CCCH"/>
</dbReference>
<dbReference type="Proteomes" id="UP000053820">
    <property type="component" value="Unassembled WGS sequence"/>
</dbReference>
<name>A0A0C9UYV7_9AGAM</name>
<gene>
    <name evidence="3" type="ORF">HYDPIDRAFT_34421</name>
</gene>